<dbReference type="PANTHER" id="PTHR46691">
    <property type="entry name" value="HIGH MOBILITY GROUP B PROTEIN 9"/>
    <property type="match status" value="1"/>
</dbReference>
<dbReference type="PROSITE" id="PS51011">
    <property type="entry name" value="ARID"/>
    <property type="match status" value="1"/>
</dbReference>
<comment type="caution">
    <text evidence="5">The sequence shown here is derived from an EMBL/GenBank/DDBJ whole genome shotgun (WGS) entry which is preliminary data.</text>
</comment>
<keyword evidence="6" id="KW-1185">Reference proteome</keyword>
<evidence type="ECO:0000259" key="3">
    <source>
        <dbReference type="PROSITE" id="PS50118"/>
    </source>
</evidence>
<dbReference type="SMART" id="SM01014">
    <property type="entry name" value="ARID"/>
    <property type="match status" value="1"/>
</dbReference>
<evidence type="ECO:0000313" key="6">
    <source>
        <dbReference type="Proteomes" id="UP001438707"/>
    </source>
</evidence>
<accession>A0AAW1RLN2</accession>
<dbReference type="Pfam" id="PF00505">
    <property type="entry name" value="HMG_box"/>
    <property type="match status" value="1"/>
</dbReference>
<feature type="region of interest" description="Disordered" evidence="2">
    <location>
        <begin position="386"/>
        <end position="410"/>
    </location>
</feature>
<keyword evidence="1" id="KW-0238">DNA-binding</keyword>
<feature type="domain" description="ARID" evidence="4">
    <location>
        <begin position="35"/>
        <end position="126"/>
    </location>
</feature>
<keyword evidence="1" id="KW-0539">Nucleus</keyword>
<feature type="domain" description="HMG box" evidence="3">
    <location>
        <begin position="274"/>
        <end position="342"/>
    </location>
</feature>
<feature type="region of interest" description="Disordered" evidence="2">
    <location>
        <begin position="1"/>
        <end position="28"/>
    </location>
</feature>
<dbReference type="PROSITE" id="PS50118">
    <property type="entry name" value="HMG_BOX_2"/>
    <property type="match status" value="1"/>
</dbReference>
<organism evidence="5 6">
    <name type="scientific">Apatococcus lobatus</name>
    <dbReference type="NCBI Taxonomy" id="904363"/>
    <lineage>
        <taxon>Eukaryota</taxon>
        <taxon>Viridiplantae</taxon>
        <taxon>Chlorophyta</taxon>
        <taxon>core chlorophytes</taxon>
        <taxon>Trebouxiophyceae</taxon>
        <taxon>Chlorellales</taxon>
        <taxon>Chlorellaceae</taxon>
        <taxon>Apatococcus</taxon>
    </lineage>
</organism>
<dbReference type="PANTHER" id="PTHR46691:SF1">
    <property type="entry name" value="AT-RICH INTERACTIVE DOMAIN-CONTAINING PROTEIN 2"/>
    <property type="match status" value="1"/>
</dbReference>
<dbReference type="SUPFAM" id="SSF46774">
    <property type="entry name" value="ARID-like"/>
    <property type="match status" value="1"/>
</dbReference>
<proteinExistence type="predicted"/>
<gene>
    <name evidence="5" type="ORF">WJX74_005720</name>
</gene>
<evidence type="ECO:0000313" key="5">
    <source>
        <dbReference type="EMBL" id="KAK9834612.1"/>
    </source>
</evidence>
<dbReference type="EMBL" id="JALJOS010000009">
    <property type="protein sequence ID" value="KAK9834612.1"/>
    <property type="molecule type" value="Genomic_DNA"/>
</dbReference>
<evidence type="ECO:0000256" key="1">
    <source>
        <dbReference type="PROSITE-ProRule" id="PRU00267"/>
    </source>
</evidence>
<dbReference type="Pfam" id="PF01388">
    <property type="entry name" value="ARID"/>
    <property type="match status" value="1"/>
</dbReference>
<dbReference type="Gene3D" id="1.10.150.60">
    <property type="entry name" value="ARID DNA-binding domain"/>
    <property type="match status" value="1"/>
</dbReference>
<evidence type="ECO:0000256" key="2">
    <source>
        <dbReference type="SAM" id="MobiDB-lite"/>
    </source>
</evidence>
<dbReference type="InterPro" id="IPR001606">
    <property type="entry name" value="ARID_dom"/>
</dbReference>
<feature type="region of interest" description="Disordered" evidence="2">
    <location>
        <begin position="234"/>
        <end position="280"/>
    </location>
</feature>
<dbReference type="GO" id="GO:0003677">
    <property type="term" value="F:DNA binding"/>
    <property type="evidence" value="ECO:0007669"/>
    <property type="project" value="UniProtKB-UniRule"/>
</dbReference>
<dbReference type="InterPro" id="IPR036431">
    <property type="entry name" value="ARID_dom_sf"/>
</dbReference>
<dbReference type="AlphaFoldDB" id="A0AAW1RLN2"/>
<dbReference type="SUPFAM" id="SSF47095">
    <property type="entry name" value="HMG-box"/>
    <property type="match status" value="1"/>
</dbReference>
<evidence type="ECO:0000259" key="4">
    <source>
        <dbReference type="PROSITE" id="PS51011"/>
    </source>
</evidence>
<name>A0AAW1RLN2_9CHLO</name>
<dbReference type="InterPro" id="IPR036910">
    <property type="entry name" value="HMG_box_dom_sf"/>
</dbReference>
<dbReference type="SMART" id="SM00398">
    <property type="entry name" value="HMG"/>
    <property type="match status" value="1"/>
</dbReference>
<dbReference type="GO" id="GO:0005634">
    <property type="term" value="C:nucleus"/>
    <property type="evidence" value="ECO:0007669"/>
    <property type="project" value="UniProtKB-UniRule"/>
</dbReference>
<reference evidence="5 6" key="1">
    <citation type="journal article" date="2024" name="Nat. Commun.">
        <title>Phylogenomics reveals the evolutionary origins of lichenization in chlorophyte algae.</title>
        <authorList>
            <person name="Puginier C."/>
            <person name="Libourel C."/>
            <person name="Otte J."/>
            <person name="Skaloud P."/>
            <person name="Haon M."/>
            <person name="Grisel S."/>
            <person name="Petersen M."/>
            <person name="Berrin J.G."/>
            <person name="Delaux P.M."/>
            <person name="Dal Grande F."/>
            <person name="Keller J."/>
        </authorList>
    </citation>
    <scope>NUCLEOTIDE SEQUENCE [LARGE SCALE GENOMIC DNA]</scope>
    <source>
        <strain evidence="5 6">SAG 2145</strain>
    </source>
</reference>
<sequence>MLPPREISLGQAAPPRAHAHGQRYPQPAADHQAVCDDAALFLETLEKLQRQLGINEKVPRVGGRELHLHTLYRQVTSLGGCEQVIARKQWREVAEPFHFPETITSVSYSLRKAYINHLWDYEQVYYFQRQGPRLTSPAGIANGGANGFDEEYTRPGKKRKTHNDVVATTFPSIHPSTPVTLTASAIGPGAPAAACVGQRGTVVIDSRFDAGYFVTVRIGKQDFRGMLYYPPPESLMDLSPLAHPRKAGRPRKEEDQGKPSKKDKASRDRDPLAPKPNKTPFNFFSVDARVKAKDVYPAMSQTDITKKVGEMWQNASEEEKSPYVAMSNQDKARYQAELESYNFRLASQAAAQQASQAAVAVSAAQHAMASQPLQVGGEVFNSSMPILADPLPQMQPFDLQPGGPDPPDPL</sequence>
<dbReference type="Proteomes" id="UP001438707">
    <property type="component" value="Unassembled WGS sequence"/>
</dbReference>
<dbReference type="SMART" id="SM00501">
    <property type="entry name" value="BRIGHT"/>
    <property type="match status" value="1"/>
</dbReference>
<dbReference type="InterPro" id="IPR009071">
    <property type="entry name" value="HMG_box_dom"/>
</dbReference>
<feature type="DNA-binding region" description="HMG box" evidence="1">
    <location>
        <begin position="274"/>
        <end position="342"/>
    </location>
</feature>
<protein>
    <submittedName>
        <fullName evidence="5">Uncharacterized protein</fullName>
    </submittedName>
</protein>
<dbReference type="Gene3D" id="1.10.30.10">
    <property type="entry name" value="High mobility group box domain"/>
    <property type="match status" value="1"/>
</dbReference>
<feature type="compositionally biased region" description="Basic and acidic residues" evidence="2">
    <location>
        <begin position="250"/>
        <end position="272"/>
    </location>
</feature>
<feature type="region of interest" description="Disordered" evidence="2">
    <location>
        <begin position="138"/>
        <end position="161"/>
    </location>
</feature>